<proteinExistence type="inferred from homology"/>
<feature type="domain" description="ABC transporter" evidence="5">
    <location>
        <begin position="2"/>
        <end position="227"/>
    </location>
</feature>
<reference evidence="6 7" key="1">
    <citation type="submission" date="2018-05" db="EMBL/GenBank/DDBJ databases">
        <title>Genomic analysis of Gracilibacillus dipsosauri DD1 reveals novel features of a salt-tolerant amylase.</title>
        <authorList>
            <person name="Deutch C.E."/>
            <person name="Yang S."/>
        </authorList>
    </citation>
    <scope>NUCLEOTIDE SEQUENCE [LARGE SCALE GENOMIC DNA]</scope>
    <source>
        <strain evidence="6 7">DD1</strain>
    </source>
</reference>
<dbReference type="EMBL" id="QGTD01000021">
    <property type="protein sequence ID" value="PWU66665.1"/>
    <property type="molecule type" value="Genomic_DNA"/>
</dbReference>
<dbReference type="OrthoDB" id="9804819at2"/>
<keyword evidence="2" id="KW-0813">Transport</keyword>
<dbReference type="Pfam" id="PF00005">
    <property type="entry name" value="ABC_tran"/>
    <property type="match status" value="1"/>
</dbReference>
<dbReference type="PROSITE" id="PS50893">
    <property type="entry name" value="ABC_TRANSPORTER_2"/>
    <property type="match status" value="1"/>
</dbReference>
<dbReference type="Gene3D" id="3.40.50.300">
    <property type="entry name" value="P-loop containing nucleotide triphosphate hydrolases"/>
    <property type="match status" value="1"/>
</dbReference>
<dbReference type="InterPro" id="IPR003593">
    <property type="entry name" value="AAA+_ATPase"/>
</dbReference>
<dbReference type="RefSeq" id="WP_109985790.1">
    <property type="nucleotide sequence ID" value="NZ_QGTD01000021.1"/>
</dbReference>
<evidence type="ECO:0000259" key="5">
    <source>
        <dbReference type="PROSITE" id="PS50893"/>
    </source>
</evidence>
<evidence type="ECO:0000256" key="1">
    <source>
        <dbReference type="ARBA" id="ARBA00005417"/>
    </source>
</evidence>
<evidence type="ECO:0000313" key="6">
    <source>
        <dbReference type="EMBL" id="PWU66665.1"/>
    </source>
</evidence>
<dbReference type="SUPFAM" id="SSF52540">
    <property type="entry name" value="P-loop containing nucleoside triphosphate hydrolases"/>
    <property type="match status" value="1"/>
</dbReference>
<dbReference type="InterPro" id="IPR003439">
    <property type="entry name" value="ABC_transporter-like_ATP-bd"/>
</dbReference>
<dbReference type="AlphaFoldDB" id="A0A317KT94"/>
<dbReference type="GO" id="GO:0005524">
    <property type="term" value="F:ATP binding"/>
    <property type="evidence" value="ECO:0007669"/>
    <property type="project" value="UniProtKB-KW"/>
</dbReference>
<keyword evidence="4" id="KW-0067">ATP-binding</keyword>
<sequence length="311" mass="34731">MIQLNNLTKKYDQKTVVDRLNLTFKPGVVTGFLGPNGSGKSTTMKMIISLVHPTFGKVTVDNKYYHSFAEPTQKIGTLIDPSAIDVNLTARQHLSFFSTAANIDKSKVEDMLKITGLEKVKNKKIKSYSLGMKQRLGVATALISNPDTIILDEPFNGLDVDGIKWLRRLFKQLADEGKTVIVSSHLMSEIQAVANRIIIIAQGKLLADMTIEEMNQKSLNSYVYVEANDLVKMTAALKTNGAEVVQKKDGLEVRNLDSREIGHLAREHDIVIYQLKKVQPTLEELFMEITKGKADYVSHKNERGKNNEALN</sequence>
<keyword evidence="7" id="KW-1185">Reference proteome</keyword>
<dbReference type="InterPro" id="IPR017871">
    <property type="entry name" value="ABC_transporter-like_CS"/>
</dbReference>
<dbReference type="PANTHER" id="PTHR43335:SF4">
    <property type="entry name" value="ABC TRANSPORTER, ATP-BINDING PROTEIN"/>
    <property type="match status" value="1"/>
</dbReference>
<comment type="caution">
    <text evidence="6">The sequence shown here is derived from an EMBL/GenBank/DDBJ whole genome shotgun (WGS) entry which is preliminary data.</text>
</comment>
<dbReference type="Proteomes" id="UP000245624">
    <property type="component" value="Unassembled WGS sequence"/>
</dbReference>
<evidence type="ECO:0000313" key="7">
    <source>
        <dbReference type="Proteomes" id="UP000245624"/>
    </source>
</evidence>
<comment type="similarity">
    <text evidence="1">Belongs to the ABC transporter superfamily.</text>
</comment>
<gene>
    <name evidence="6" type="ORF">DLJ74_19840</name>
</gene>
<accession>A0A317KT94</accession>
<organism evidence="6 7">
    <name type="scientific">Gracilibacillus dipsosauri</name>
    <dbReference type="NCBI Taxonomy" id="178340"/>
    <lineage>
        <taxon>Bacteria</taxon>
        <taxon>Bacillati</taxon>
        <taxon>Bacillota</taxon>
        <taxon>Bacilli</taxon>
        <taxon>Bacillales</taxon>
        <taxon>Bacillaceae</taxon>
        <taxon>Gracilibacillus</taxon>
    </lineage>
</organism>
<evidence type="ECO:0000256" key="4">
    <source>
        <dbReference type="ARBA" id="ARBA00022840"/>
    </source>
</evidence>
<dbReference type="PROSITE" id="PS00211">
    <property type="entry name" value="ABC_TRANSPORTER_1"/>
    <property type="match status" value="1"/>
</dbReference>
<dbReference type="InterPro" id="IPR027417">
    <property type="entry name" value="P-loop_NTPase"/>
</dbReference>
<dbReference type="GO" id="GO:0016887">
    <property type="term" value="F:ATP hydrolysis activity"/>
    <property type="evidence" value="ECO:0007669"/>
    <property type="project" value="InterPro"/>
</dbReference>
<dbReference type="SMART" id="SM00382">
    <property type="entry name" value="AAA"/>
    <property type="match status" value="1"/>
</dbReference>
<evidence type="ECO:0000256" key="2">
    <source>
        <dbReference type="ARBA" id="ARBA00022448"/>
    </source>
</evidence>
<keyword evidence="3" id="KW-0547">Nucleotide-binding</keyword>
<evidence type="ECO:0000256" key="3">
    <source>
        <dbReference type="ARBA" id="ARBA00022741"/>
    </source>
</evidence>
<protein>
    <submittedName>
        <fullName evidence="6">ABC transporter</fullName>
    </submittedName>
</protein>
<name>A0A317KT94_9BACI</name>
<dbReference type="PANTHER" id="PTHR43335">
    <property type="entry name" value="ABC TRANSPORTER, ATP-BINDING PROTEIN"/>
    <property type="match status" value="1"/>
</dbReference>